<dbReference type="OrthoDB" id="384721at2"/>
<gene>
    <name evidence="2" type="ORF">ATN00_02970</name>
</gene>
<dbReference type="KEGG" id="sbd:ATN00_02970"/>
<dbReference type="SUPFAM" id="SSF51695">
    <property type="entry name" value="PLC-like phosphodiesterases"/>
    <property type="match status" value="1"/>
</dbReference>
<sequence>MRSSLSGPRPERLAFLTERPFAHRGLHGAGISENGMAAFDAAITAGFGIECDVRLSRDGVPVVFHDAMLERMTAAAGRVAEQDAAALEGMKLSDGGGVPRLSALLARCAGGTPLLIEIKVDRWREVAPLCAAVAVALARQAASTAAVMSFNPLAVRWFARHAPDIVRGMVVTQQDKPNLRGRIERALALALGHPDFIACDIRDLPSPFAAYCRRKGLPVLTWTVRGAADRARAAAHADQIIFERADD</sequence>
<dbReference type="GO" id="GO:0006629">
    <property type="term" value="P:lipid metabolic process"/>
    <property type="evidence" value="ECO:0007669"/>
    <property type="project" value="InterPro"/>
</dbReference>
<dbReference type="Pfam" id="PF03009">
    <property type="entry name" value="GDPD"/>
    <property type="match status" value="1"/>
</dbReference>
<organism evidence="2 3">
    <name type="scientific">Sphingobium baderi</name>
    <dbReference type="NCBI Taxonomy" id="1332080"/>
    <lineage>
        <taxon>Bacteria</taxon>
        <taxon>Pseudomonadati</taxon>
        <taxon>Pseudomonadota</taxon>
        <taxon>Alphaproteobacteria</taxon>
        <taxon>Sphingomonadales</taxon>
        <taxon>Sphingomonadaceae</taxon>
        <taxon>Sphingobium</taxon>
    </lineage>
</organism>
<proteinExistence type="predicted"/>
<dbReference type="Gene3D" id="3.20.20.190">
    <property type="entry name" value="Phosphatidylinositol (PI) phosphodiesterase"/>
    <property type="match status" value="1"/>
</dbReference>
<dbReference type="PANTHER" id="PTHR46211">
    <property type="entry name" value="GLYCEROPHOSPHORYL DIESTER PHOSPHODIESTERASE"/>
    <property type="match status" value="1"/>
</dbReference>
<feature type="domain" description="GP-PDE" evidence="1">
    <location>
        <begin position="18"/>
        <end position="247"/>
    </location>
</feature>
<dbReference type="AlphaFoldDB" id="A0A0S3EVF8"/>
<dbReference type="Proteomes" id="UP000056968">
    <property type="component" value="Chromosome"/>
</dbReference>
<protein>
    <submittedName>
        <fullName evidence="2">Glycerophosphodiester phosphodiesterase</fullName>
    </submittedName>
</protein>
<accession>A0A0S3EVF8</accession>
<evidence type="ECO:0000313" key="2">
    <source>
        <dbReference type="EMBL" id="ALR19423.1"/>
    </source>
</evidence>
<dbReference type="PANTHER" id="PTHR46211:SF1">
    <property type="entry name" value="GLYCEROPHOSPHODIESTER PHOSPHODIESTERASE, CYTOPLASMIC"/>
    <property type="match status" value="1"/>
</dbReference>
<evidence type="ECO:0000259" key="1">
    <source>
        <dbReference type="PROSITE" id="PS51704"/>
    </source>
</evidence>
<keyword evidence="3" id="KW-1185">Reference proteome</keyword>
<evidence type="ECO:0000313" key="3">
    <source>
        <dbReference type="Proteomes" id="UP000056968"/>
    </source>
</evidence>
<dbReference type="STRING" id="1332080.ATN00_02970"/>
<dbReference type="InterPro" id="IPR030395">
    <property type="entry name" value="GP_PDE_dom"/>
</dbReference>
<dbReference type="PROSITE" id="PS51704">
    <property type="entry name" value="GP_PDE"/>
    <property type="match status" value="1"/>
</dbReference>
<dbReference type="GO" id="GO:0008081">
    <property type="term" value="F:phosphoric diester hydrolase activity"/>
    <property type="evidence" value="ECO:0007669"/>
    <property type="project" value="InterPro"/>
</dbReference>
<name>A0A0S3EVF8_9SPHN</name>
<reference evidence="2 3" key="1">
    <citation type="submission" date="2015-11" db="EMBL/GenBank/DDBJ databases">
        <title>A Two-component Flavoprotein Monooxygenase System MeaXY Responsible for para-Hydroxylation of 2-Methyl-6-ethylaniline and 2,6-Diethylaniline in Sphingobium baderi DE-13.</title>
        <authorList>
            <person name="Cheng M."/>
            <person name="Meng Q."/>
            <person name="Yang Y."/>
            <person name="Chu C."/>
            <person name="Yan X."/>
            <person name="He J."/>
            <person name="Li S."/>
        </authorList>
    </citation>
    <scope>NUCLEOTIDE SEQUENCE [LARGE SCALE GENOMIC DNA]</scope>
    <source>
        <strain evidence="2 3">DE-13</strain>
    </source>
</reference>
<dbReference type="EMBL" id="CP013264">
    <property type="protein sequence ID" value="ALR19423.1"/>
    <property type="molecule type" value="Genomic_DNA"/>
</dbReference>
<dbReference type="InterPro" id="IPR017946">
    <property type="entry name" value="PLC-like_Pdiesterase_TIM-brl"/>
</dbReference>